<name>A0ABV3TPM0_9RHOB</name>
<dbReference type="NCBIfam" id="TIGR01444">
    <property type="entry name" value="fkbM_fam"/>
    <property type="match status" value="1"/>
</dbReference>
<accession>A0ABV3TPM0</accession>
<dbReference type="Proteomes" id="UP001557465">
    <property type="component" value="Unassembled WGS sequence"/>
</dbReference>
<feature type="domain" description="Methyltransferase FkbM" evidence="1">
    <location>
        <begin position="110"/>
        <end position="233"/>
    </location>
</feature>
<proteinExistence type="predicted"/>
<protein>
    <submittedName>
        <fullName evidence="2">FkbM family methyltransferase</fullName>
    </submittedName>
</protein>
<dbReference type="PANTHER" id="PTHR34203:SF15">
    <property type="entry name" value="SLL1173 PROTEIN"/>
    <property type="match status" value="1"/>
</dbReference>
<evidence type="ECO:0000313" key="2">
    <source>
        <dbReference type="EMBL" id="MEX1663461.1"/>
    </source>
</evidence>
<dbReference type="InterPro" id="IPR052514">
    <property type="entry name" value="SAM-dependent_MTase"/>
</dbReference>
<sequence length="272" mass="30940">MRLLDEKNKSNFVRRHLKRKLSEIKAWIKEILSLDKFSSKYIIRNRLGLKLLLDQTSLVDQAMLVNGTWEATQIELMGRAYRWVNTQDNPIFLDVGSYWGLYSMLAVRSHVEHIHAFEADPKNHSQLRSQLFLNDFVHKINVHHVAVSDQTGTLTFRPSEKIQDGNRGSTGVVAPETTDAITLNCVSLDDIFDLRGATIIGKLDVEGHEPAVLRGMARLVLQNRVFLQVEEFPEHHVATSTAAESVGLRCVHAIAVDRYYTNIPDAELEWLT</sequence>
<dbReference type="GO" id="GO:0008168">
    <property type="term" value="F:methyltransferase activity"/>
    <property type="evidence" value="ECO:0007669"/>
    <property type="project" value="UniProtKB-KW"/>
</dbReference>
<keyword evidence="2" id="KW-0808">Transferase</keyword>
<dbReference type="InterPro" id="IPR029063">
    <property type="entry name" value="SAM-dependent_MTases_sf"/>
</dbReference>
<dbReference type="Pfam" id="PF05050">
    <property type="entry name" value="Methyltransf_21"/>
    <property type="match status" value="1"/>
</dbReference>
<organism evidence="2 3">
    <name type="scientific">Thioclava arctica</name>
    <dbReference type="NCBI Taxonomy" id="3238301"/>
    <lineage>
        <taxon>Bacteria</taxon>
        <taxon>Pseudomonadati</taxon>
        <taxon>Pseudomonadota</taxon>
        <taxon>Alphaproteobacteria</taxon>
        <taxon>Rhodobacterales</taxon>
        <taxon>Paracoccaceae</taxon>
        <taxon>Thioclava</taxon>
    </lineage>
</organism>
<keyword evidence="3" id="KW-1185">Reference proteome</keyword>
<evidence type="ECO:0000313" key="3">
    <source>
        <dbReference type="Proteomes" id="UP001557465"/>
    </source>
</evidence>
<dbReference type="Gene3D" id="3.40.50.150">
    <property type="entry name" value="Vaccinia Virus protein VP39"/>
    <property type="match status" value="1"/>
</dbReference>
<keyword evidence="2" id="KW-0489">Methyltransferase</keyword>
<dbReference type="SUPFAM" id="SSF53335">
    <property type="entry name" value="S-adenosyl-L-methionine-dependent methyltransferases"/>
    <property type="match status" value="1"/>
</dbReference>
<comment type="caution">
    <text evidence="2">The sequence shown here is derived from an EMBL/GenBank/DDBJ whole genome shotgun (WGS) entry which is preliminary data.</text>
</comment>
<dbReference type="InterPro" id="IPR006342">
    <property type="entry name" value="FkbM_mtfrase"/>
</dbReference>
<reference evidence="2 3" key="1">
    <citation type="journal article" date="2011" name="Int. J. Syst. Evol. Microbiol.">
        <title>Zhongshania antarctica gen. nov., sp. nov. and Zhongshania guokunii sp. nov., gammaproteobacteria respectively isolated from coastal attached (fast) ice and surface seawater of the Antarctic.</title>
        <authorList>
            <person name="Li H.J."/>
            <person name="Zhang X.Y."/>
            <person name="Chen C.X."/>
            <person name="Zhang Y.J."/>
            <person name="Gao Z.M."/>
            <person name="Yu Y."/>
            <person name="Chen X.L."/>
            <person name="Chen B."/>
            <person name="Zhang Y.Z."/>
        </authorList>
    </citation>
    <scope>NUCLEOTIDE SEQUENCE [LARGE SCALE GENOMIC DNA]</scope>
    <source>
        <strain evidence="2 3">15-R06ZXC-3</strain>
    </source>
</reference>
<dbReference type="RefSeq" id="WP_368392992.1">
    <property type="nucleotide sequence ID" value="NZ_JBFRYC010000016.1"/>
</dbReference>
<gene>
    <name evidence="2" type="ORF">AB4874_17820</name>
</gene>
<dbReference type="PANTHER" id="PTHR34203">
    <property type="entry name" value="METHYLTRANSFERASE, FKBM FAMILY PROTEIN"/>
    <property type="match status" value="1"/>
</dbReference>
<dbReference type="GO" id="GO:0032259">
    <property type="term" value="P:methylation"/>
    <property type="evidence" value="ECO:0007669"/>
    <property type="project" value="UniProtKB-KW"/>
</dbReference>
<dbReference type="EMBL" id="JBFRYC010000016">
    <property type="protein sequence ID" value="MEX1663461.1"/>
    <property type="molecule type" value="Genomic_DNA"/>
</dbReference>
<evidence type="ECO:0000259" key="1">
    <source>
        <dbReference type="Pfam" id="PF05050"/>
    </source>
</evidence>